<dbReference type="PROSITE" id="PS50294">
    <property type="entry name" value="WD_REPEATS_REGION"/>
    <property type="match status" value="4"/>
</dbReference>
<dbReference type="STRING" id="1076935.U4KXY2"/>
<dbReference type="eggNOG" id="KOG0282">
    <property type="taxonomic scope" value="Eukaryota"/>
</dbReference>
<dbReference type="InterPro" id="IPR032847">
    <property type="entry name" value="PRPF17"/>
</dbReference>
<evidence type="ECO:0000313" key="6">
    <source>
        <dbReference type="Proteomes" id="UP000018144"/>
    </source>
</evidence>
<reference evidence="5 6" key="1">
    <citation type="journal article" date="2013" name="PLoS Genet.">
        <title>The genome and development-dependent transcriptomes of Pyronema confluens: a window into fungal evolution.</title>
        <authorList>
            <person name="Traeger S."/>
            <person name="Altegoer F."/>
            <person name="Freitag M."/>
            <person name="Gabaldon T."/>
            <person name="Kempken F."/>
            <person name="Kumar A."/>
            <person name="Marcet-Houben M."/>
            <person name="Poggeler S."/>
            <person name="Stajich J.E."/>
            <person name="Nowrousian M."/>
        </authorList>
    </citation>
    <scope>NUCLEOTIDE SEQUENCE [LARGE SCALE GENOMIC DNA]</scope>
    <source>
        <strain evidence="6">CBS 100304</strain>
        <tissue evidence="5">Vegetative mycelium</tissue>
    </source>
</reference>
<evidence type="ECO:0000313" key="5">
    <source>
        <dbReference type="EMBL" id="CCX04399.1"/>
    </source>
</evidence>
<dbReference type="InterPro" id="IPR020472">
    <property type="entry name" value="WD40_PAC1"/>
</dbReference>
<sequence length="683" mass="77022">MPDSDDDEAHLEMAEWLAQMQRSAANKRRQTREKMTNSFNMELFEVTESAVKELSEREKAANAERVVLLGKLKQLLKRRQGVEERLTKELEEVNRAFVQVVTKVFKGVGEVEKTTSTTAIMGLVDYDASSDEETPVIATSSTKIVAAPDVSLEDPMQLRQSLIKPTDTRITHNMTYEQLTAPETGPQNPFIGSDSVSRKRKNVPTGFAEESGISDATFRTQHRTFNSFGYAAVGESFVGDQNAVVMHDGKDVVQLRHSKKETEAIKKKRQKKGDASILEGEGAYLGPWAKYTAATHAVRDDEDAEEYESGEEEEEVVAPISNPIIDKAGKEYLDVNTGGVGKETTEFHGSQQYDYMGRTYMHVPQDLDIDLKKEPGTQTNFIPKRLVHTWKGHTKPITALRFFPTSGHLLLSSANDAKVKIWDVYHQRELLRTYNGHSKAVSDITFNPAGTQFLSASYDRYMKLWDTETGQCISRFTTGKIPHVLRFNPSHPHEFLAGMSDKKIVQYDTRTEKLVQEYDHHLGPVNTITFVDEDRRFITTSDDKSLRAWEYGIPVPIKFIAEPYMYSMVRAATHPSGKYVAYQSGDNQVVVYAATDKFRQNRKKAFRGHNNAGYAIDVDISPDGQFLMSGDSGGWLCFWDWKSCKLYHKFQASDGPVVAAQWHPQESSKVASAGLDCVIKYWD</sequence>
<dbReference type="PROSITE" id="PS50082">
    <property type="entry name" value="WD_REPEATS_2"/>
    <property type="match status" value="4"/>
</dbReference>
<dbReference type="AlphaFoldDB" id="U4KXY2"/>
<dbReference type="Pfam" id="PF00400">
    <property type="entry name" value="WD40"/>
    <property type="match status" value="5"/>
</dbReference>
<dbReference type="SMART" id="SM00320">
    <property type="entry name" value="WD40"/>
    <property type="match status" value="6"/>
</dbReference>
<dbReference type="GO" id="GO:0000398">
    <property type="term" value="P:mRNA splicing, via spliceosome"/>
    <property type="evidence" value="ECO:0007669"/>
    <property type="project" value="InterPro"/>
</dbReference>
<dbReference type="InterPro" id="IPR019775">
    <property type="entry name" value="WD40_repeat_CS"/>
</dbReference>
<dbReference type="InterPro" id="IPR036322">
    <property type="entry name" value="WD40_repeat_dom_sf"/>
</dbReference>
<keyword evidence="6" id="KW-1185">Reference proteome</keyword>
<name>U4KXY2_PYROM</name>
<organism evidence="5 6">
    <name type="scientific">Pyronema omphalodes (strain CBS 100304)</name>
    <name type="common">Pyronema confluens</name>
    <dbReference type="NCBI Taxonomy" id="1076935"/>
    <lineage>
        <taxon>Eukaryota</taxon>
        <taxon>Fungi</taxon>
        <taxon>Dikarya</taxon>
        <taxon>Ascomycota</taxon>
        <taxon>Pezizomycotina</taxon>
        <taxon>Pezizomycetes</taxon>
        <taxon>Pezizales</taxon>
        <taxon>Pyronemataceae</taxon>
        <taxon>Pyronema</taxon>
    </lineage>
</organism>
<evidence type="ECO:0000256" key="4">
    <source>
        <dbReference type="SAM" id="MobiDB-lite"/>
    </source>
</evidence>
<dbReference type="PRINTS" id="PR00320">
    <property type="entry name" value="GPROTEINBRPT"/>
</dbReference>
<dbReference type="SUPFAM" id="SSF50978">
    <property type="entry name" value="WD40 repeat-like"/>
    <property type="match status" value="1"/>
</dbReference>
<keyword evidence="1 3" id="KW-0853">WD repeat</keyword>
<evidence type="ECO:0000256" key="1">
    <source>
        <dbReference type="ARBA" id="ARBA00022574"/>
    </source>
</evidence>
<dbReference type="InterPro" id="IPR015943">
    <property type="entry name" value="WD40/YVTN_repeat-like_dom_sf"/>
</dbReference>
<keyword evidence="2" id="KW-0677">Repeat</keyword>
<dbReference type="Proteomes" id="UP000018144">
    <property type="component" value="Unassembled WGS sequence"/>
</dbReference>
<feature type="repeat" description="WD" evidence="3">
    <location>
        <begin position="650"/>
        <end position="683"/>
    </location>
</feature>
<dbReference type="GO" id="GO:0003729">
    <property type="term" value="F:mRNA binding"/>
    <property type="evidence" value="ECO:0007669"/>
    <property type="project" value="TreeGrafter"/>
</dbReference>
<gene>
    <name evidence="5" type="ORF">PCON_02002</name>
</gene>
<dbReference type="CDD" id="cd00200">
    <property type="entry name" value="WD40"/>
    <property type="match status" value="1"/>
</dbReference>
<dbReference type="EMBL" id="HF935201">
    <property type="protein sequence ID" value="CCX04399.1"/>
    <property type="molecule type" value="Genomic_DNA"/>
</dbReference>
<dbReference type="PROSITE" id="PS00678">
    <property type="entry name" value="WD_REPEATS_1"/>
    <property type="match status" value="1"/>
</dbReference>
<dbReference type="GO" id="GO:0071013">
    <property type="term" value="C:catalytic step 2 spliceosome"/>
    <property type="evidence" value="ECO:0007669"/>
    <property type="project" value="InterPro"/>
</dbReference>
<accession>U4KXY2</accession>
<dbReference type="Gene3D" id="2.130.10.10">
    <property type="entry name" value="YVTN repeat-like/Quinoprotein amine dehydrogenase"/>
    <property type="match status" value="1"/>
</dbReference>
<dbReference type="PANTHER" id="PTHR43979">
    <property type="entry name" value="PRE-MRNA-PROCESSING FACTOR 17"/>
    <property type="match status" value="1"/>
</dbReference>
<dbReference type="FunFam" id="2.130.10.10:FF:000191">
    <property type="entry name" value="mRNA splicing factor"/>
    <property type="match status" value="1"/>
</dbReference>
<feature type="repeat" description="WD" evidence="3">
    <location>
        <begin position="390"/>
        <end position="432"/>
    </location>
</feature>
<dbReference type="InterPro" id="IPR001680">
    <property type="entry name" value="WD40_rpt"/>
</dbReference>
<feature type="region of interest" description="Disordered" evidence="4">
    <location>
        <begin position="180"/>
        <end position="202"/>
    </location>
</feature>
<feature type="repeat" description="WD" evidence="3">
    <location>
        <begin position="518"/>
        <end position="550"/>
    </location>
</feature>
<feature type="repeat" description="WD" evidence="3">
    <location>
        <begin position="434"/>
        <end position="475"/>
    </location>
</feature>
<protein>
    <submittedName>
        <fullName evidence="5">Similar to Pre-mRNA-processing factor 17 acc. no. O60508</fullName>
    </submittedName>
</protein>
<evidence type="ECO:0000256" key="3">
    <source>
        <dbReference type="PROSITE-ProRule" id="PRU00221"/>
    </source>
</evidence>
<evidence type="ECO:0000256" key="2">
    <source>
        <dbReference type="ARBA" id="ARBA00022737"/>
    </source>
</evidence>
<dbReference type="PANTHER" id="PTHR43979:SF1">
    <property type="entry name" value="PRE-MRNA-PROCESSING FACTOR 17"/>
    <property type="match status" value="1"/>
</dbReference>
<dbReference type="OMA" id="TLWHPHE"/>
<proteinExistence type="predicted"/>
<dbReference type="OrthoDB" id="10257301at2759"/>